<feature type="region of interest" description="Disordered" evidence="1">
    <location>
        <begin position="84"/>
        <end position="106"/>
    </location>
</feature>
<accession>A0AAV5WJN7</accession>
<gene>
    <name evidence="2" type="ORF">PFISCL1PPCAC_21306</name>
</gene>
<evidence type="ECO:0000313" key="3">
    <source>
        <dbReference type="Proteomes" id="UP001432322"/>
    </source>
</evidence>
<sequence>MHSPRTVTSSTSSCLKLSDRSFQLHSIPHPSTRSSQSFSGSDDRKRGHPVRLNSSPLPISPLVPVNLPRGVVAEDEKIFYSVSRSNHSSSRSVGTTGSKKKSRSNLKHANMRIRVTKFIRNRGITTLSYNQSCARYSISTGGPKRGTTALDEVSKFFFHKSYSVLRPEI</sequence>
<feature type="compositionally biased region" description="Polar residues" evidence="1">
    <location>
        <begin position="22"/>
        <end position="40"/>
    </location>
</feature>
<protein>
    <submittedName>
        <fullName evidence="2">Uncharacterized protein</fullName>
    </submittedName>
</protein>
<comment type="caution">
    <text evidence="2">The sequence shown here is derived from an EMBL/GenBank/DDBJ whole genome shotgun (WGS) entry which is preliminary data.</text>
</comment>
<feature type="region of interest" description="Disordered" evidence="1">
    <location>
        <begin position="22"/>
        <end position="59"/>
    </location>
</feature>
<dbReference type="EMBL" id="BTSY01000005">
    <property type="protein sequence ID" value="GMT30009.1"/>
    <property type="molecule type" value="Genomic_DNA"/>
</dbReference>
<evidence type="ECO:0000256" key="1">
    <source>
        <dbReference type="SAM" id="MobiDB-lite"/>
    </source>
</evidence>
<dbReference type="AlphaFoldDB" id="A0AAV5WJN7"/>
<keyword evidence="3" id="KW-1185">Reference proteome</keyword>
<name>A0AAV5WJN7_9BILA</name>
<proteinExistence type="predicted"/>
<reference evidence="2" key="1">
    <citation type="submission" date="2023-10" db="EMBL/GenBank/DDBJ databases">
        <title>Genome assembly of Pristionchus species.</title>
        <authorList>
            <person name="Yoshida K."/>
            <person name="Sommer R.J."/>
        </authorList>
    </citation>
    <scope>NUCLEOTIDE SEQUENCE</scope>
    <source>
        <strain evidence="2">RS5133</strain>
    </source>
</reference>
<evidence type="ECO:0000313" key="2">
    <source>
        <dbReference type="EMBL" id="GMT30009.1"/>
    </source>
</evidence>
<feature type="compositionally biased region" description="Low complexity" evidence="1">
    <location>
        <begin position="84"/>
        <end position="93"/>
    </location>
</feature>
<dbReference type="Proteomes" id="UP001432322">
    <property type="component" value="Unassembled WGS sequence"/>
</dbReference>
<organism evidence="2 3">
    <name type="scientific">Pristionchus fissidentatus</name>
    <dbReference type="NCBI Taxonomy" id="1538716"/>
    <lineage>
        <taxon>Eukaryota</taxon>
        <taxon>Metazoa</taxon>
        <taxon>Ecdysozoa</taxon>
        <taxon>Nematoda</taxon>
        <taxon>Chromadorea</taxon>
        <taxon>Rhabditida</taxon>
        <taxon>Rhabditina</taxon>
        <taxon>Diplogasteromorpha</taxon>
        <taxon>Diplogasteroidea</taxon>
        <taxon>Neodiplogasteridae</taxon>
        <taxon>Pristionchus</taxon>
    </lineage>
</organism>